<evidence type="ECO:0000313" key="2">
    <source>
        <dbReference type="Proteomes" id="UP001174909"/>
    </source>
</evidence>
<proteinExistence type="predicted"/>
<accession>A0AA35SWE3</accession>
<dbReference type="Proteomes" id="UP001174909">
    <property type="component" value="Unassembled WGS sequence"/>
</dbReference>
<keyword evidence="2" id="KW-1185">Reference proteome</keyword>
<dbReference type="AlphaFoldDB" id="A0AA35SWE3"/>
<name>A0AA35SWE3_GEOBA</name>
<protein>
    <submittedName>
        <fullName evidence="1">Uncharacterized protein</fullName>
    </submittedName>
</protein>
<comment type="caution">
    <text evidence="1">The sequence shown here is derived from an EMBL/GenBank/DDBJ whole genome shotgun (WGS) entry which is preliminary data.</text>
</comment>
<sequence length="217" mass="24994">MRLSLPPRITERSKDRPWGIHCAALGRSALCVYVLCRETHQERMATAQTISHWSRPHIRHTDHWSKLKSKSYYHSQTSTGNYICYCRPQNYDPHGHKYSRRPFETLTSLIPQTSSYSHHFQKIKSYRDQPRKSSRNHTLARVGNAELSRELAEISSLQLPTAQQWLSGRNSASLRRSPSASSRRARQGFIYWPREPAKSSSPTVNKAFASRGTFLGI</sequence>
<organism evidence="1 2">
    <name type="scientific">Geodia barretti</name>
    <name type="common">Barrett's horny sponge</name>
    <dbReference type="NCBI Taxonomy" id="519541"/>
    <lineage>
        <taxon>Eukaryota</taxon>
        <taxon>Metazoa</taxon>
        <taxon>Porifera</taxon>
        <taxon>Demospongiae</taxon>
        <taxon>Heteroscleromorpha</taxon>
        <taxon>Tetractinellida</taxon>
        <taxon>Astrophorina</taxon>
        <taxon>Geodiidae</taxon>
        <taxon>Geodia</taxon>
    </lineage>
</organism>
<dbReference type="EMBL" id="CASHTH010002911">
    <property type="protein sequence ID" value="CAI8037108.1"/>
    <property type="molecule type" value="Genomic_DNA"/>
</dbReference>
<reference evidence="1" key="1">
    <citation type="submission" date="2023-03" db="EMBL/GenBank/DDBJ databases">
        <authorList>
            <person name="Steffen K."/>
            <person name="Cardenas P."/>
        </authorList>
    </citation>
    <scope>NUCLEOTIDE SEQUENCE</scope>
</reference>
<evidence type="ECO:0000313" key="1">
    <source>
        <dbReference type="EMBL" id="CAI8037108.1"/>
    </source>
</evidence>
<gene>
    <name evidence="1" type="ORF">GBAR_LOCUS20757</name>
</gene>